<evidence type="ECO:0000256" key="5">
    <source>
        <dbReference type="ARBA" id="ARBA00022737"/>
    </source>
</evidence>
<dbReference type="NCBIfam" id="TIGR02349">
    <property type="entry name" value="DnaJ_bact"/>
    <property type="match status" value="1"/>
</dbReference>
<accession>A0A6U0F3J9</accession>
<dbReference type="FunFam" id="2.10.230.10:FF:000002">
    <property type="entry name" value="Molecular chaperone DnaJ"/>
    <property type="match status" value="1"/>
</dbReference>
<dbReference type="SUPFAM" id="SSF49493">
    <property type="entry name" value="HSP40/DnaJ peptide-binding domain"/>
    <property type="match status" value="2"/>
</dbReference>
<dbReference type="Gene3D" id="2.10.230.10">
    <property type="entry name" value="Heat shock protein DnaJ, cysteine-rich domain"/>
    <property type="match status" value="1"/>
</dbReference>
<feature type="compositionally biased region" description="Low complexity" evidence="12">
    <location>
        <begin position="12"/>
        <end position="24"/>
    </location>
</feature>
<dbReference type="Gene3D" id="1.10.287.110">
    <property type="entry name" value="DnaJ domain"/>
    <property type="match status" value="1"/>
</dbReference>
<dbReference type="GO" id="GO:0051082">
    <property type="term" value="F:unfolded protein binding"/>
    <property type="evidence" value="ECO:0007669"/>
    <property type="project" value="InterPro"/>
</dbReference>
<dbReference type="InterPro" id="IPR001623">
    <property type="entry name" value="DnaJ_domain"/>
</dbReference>
<dbReference type="AlphaFoldDB" id="A0A6U0F3J9"/>
<keyword evidence="6 11" id="KW-0863">Zinc-finger</keyword>
<dbReference type="PANTHER" id="PTHR43096">
    <property type="entry name" value="DNAJ HOMOLOG 1, MITOCHONDRIAL-RELATED"/>
    <property type="match status" value="1"/>
</dbReference>
<evidence type="ECO:0000313" key="15">
    <source>
        <dbReference type="EMBL" id="CAD8583605.1"/>
    </source>
</evidence>
<gene>
    <name evidence="15" type="ORF">OMED0929_LOCUS4474</name>
</gene>
<keyword evidence="5" id="KW-0677">Repeat</keyword>
<dbReference type="SUPFAM" id="SSF46565">
    <property type="entry name" value="Chaperone J-domain"/>
    <property type="match status" value="1"/>
</dbReference>
<dbReference type="NCBIfam" id="NF008035">
    <property type="entry name" value="PRK10767.1"/>
    <property type="match status" value="1"/>
</dbReference>
<keyword evidence="2" id="KW-0150">Chloroplast</keyword>
<evidence type="ECO:0000256" key="12">
    <source>
        <dbReference type="SAM" id="MobiDB-lite"/>
    </source>
</evidence>
<dbReference type="SMART" id="SM00271">
    <property type="entry name" value="DnaJ"/>
    <property type="match status" value="1"/>
</dbReference>
<dbReference type="HAMAP" id="MF_01152">
    <property type="entry name" value="DnaJ"/>
    <property type="match status" value="1"/>
</dbReference>
<dbReference type="CDD" id="cd06257">
    <property type="entry name" value="DnaJ"/>
    <property type="match status" value="1"/>
</dbReference>
<evidence type="ECO:0000259" key="13">
    <source>
        <dbReference type="PROSITE" id="PS50076"/>
    </source>
</evidence>
<dbReference type="GO" id="GO:0009408">
    <property type="term" value="P:response to heat"/>
    <property type="evidence" value="ECO:0007669"/>
    <property type="project" value="InterPro"/>
</dbReference>
<keyword evidence="8" id="KW-0809">Transit peptide</keyword>
<evidence type="ECO:0000256" key="9">
    <source>
        <dbReference type="ARBA" id="ARBA00023186"/>
    </source>
</evidence>
<dbReference type="Pfam" id="PF01556">
    <property type="entry name" value="DnaJ_C"/>
    <property type="match status" value="1"/>
</dbReference>
<dbReference type="SUPFAM" id="SSF57938">
    <property type="entry name" value="DnaJ/Hsp40 cysteine-rich domain"/>
    <property type="match status" value="1"/>
</dbReference>
<keyword evidence="7 11" id="KW-0862">Zinc</keyword>
<keyword evidence="9" id="KW-0143">Chaperone</keyword>
<dbReference type="GO" id="GO:0042026">
    <property type="term" value="P:protein refolding"/>
    <property type="evidence" value="ECO:0007669"/>
    <property type="project" value="TreeGrafter"/>
</dbReference>
<dbReference type="InterPro" id="IPR001305">
    <property type="entry name" value="HSP_DnaJ_Cys-rich_dom"/>
</dbReference>
<dbReference type="GO" id="GO:0009507">
    <property type="term" value="C:chloroplast"/>
    <property type="evidence" value="ECO:0007669"/>
    <property type="project" value="UniProtKB-SubCell"/>
</dbReference>
<dbReference type="EMBL" id="HBEW01005338">
    <property type="protein sequence ID" value="CAD8583605.1"/>
    <property type="molecule type" value="Transcribed_RNA"/>
</dbReference>
<dbReference type="Pfam" id="PF00684">
    <property type="entry name" value="DnaJ_CXXCXGXG"/>
    <property type="match status" value="1"/>
</dbReference>
<dbReference type="Gene3D" id="2.60.260.20">
    <property type="entry name" value="Urease metallochaperone UreE, N-terminal domain"/>
    <property type="match status" value="2"/>
</dbReference>
<feature type="domain" description="J" evidence="13">
    <location>
        <begin position="54"/>
        <end position="118"/>
    </location>
</feature>
<dbReference type="InterPro" id="IPR036869">
    <property type="entry name" value="J_dom_sf"/>
</dbReference>
<evidence type="ECO:0000256" key="7">
    <source>
        <dbReference type="ARBA" id="ARBA00022833"/>
    </source>
</evidence>
<evidence type="ECO:0000256" key="6">
    <source>
        <dbReference type="ARBA" id="ARBA00022771"/>
    </source>
</evidence>
<dbReference type="CDD" id="cd10719">
    <property type="entry name" value="DnaJ_zf"/>
    <property type="match status" value="1"/>
</dbReference>
<dbReference type="InterPro" id="IPR002939">
    <property type="entry name" value="DnaJ_C"/>
</dbReference>
<evidence type="ECO:0000256" key="2">
    <source>
        <dbReference type="ARBA" id="ARBA00022528"/>
    </source>
</evidence>
<proteinExistence type="inferred from homology"/>
<evidence type="ECO:0000256" key="1">
    <source>
        <dbReference type="ARBA" id="ARBA00004229"/>
    </source>
</evidence>
<comment type="subcellular location">
    <subcellularLocation>
        <location evidence="1">Plastid</location>
        <location evidence="1">Chloroplast</location>
    </subcellularLocation>
</comment>
<keyword evidence="4 11" id="KW-0479">Metal-binding</keyword>
<evidence type="ECO:0000256" key="8">
    <source>
        <dbReference type="ARBA" id="ARBA00022946"/>
    </source>
</evidence>
<dbReference type="FunFam" id="1.10.287.110:FF:000037">
    <property type="entry name" value="Chaperone protein dnaJ A6 chloroplastic"/>
    <property type="match status" value="1"/>
</dbReference>
<evidence type="ECO:0000256" key="11">
    <source>
        <dbReference type="PROSITE-ProRule" id="PRU00546"/>
    </source>
</evidence>
<evidence type="ECO:0000256" key="10">
    <source>
        <dbReference type="ARBA" id="ARBA00061004"/>
    </source>
</evidence>
<feature type="region of interest" description="Disordered" evidence="12">
    <location>
        <begin position="1"/>
        <end position="25"/>
    </location>
</feature>
<dbReference type="InterPro" id="IPR008971">
    <property type="entry name" value="HSP40/DnaJ_pept-bd"/>
</dbReference>
<evidence type="ECO:0000259" key="14">
    <source>
        <dbReference type="PROSITE" id="PS51188"/>
    </source>
</evidence>
<dbReference type="PANTHER" id="PTHR43096:SF10">
    <property type="entry name" value="CHAPERONE PROTEIN DNAJ A6, CHLOROPLASTIC"/>
    <property type="match status" value="1"/>
</dbReference>
<dbReference type="FunFam" id="2.60.260.20:FF:000009">
    <property type="entry name" value="Putative Mitochondrial DnaJ chaperone"/>
    <property type="match status" value="1"/>
</dbReference>
<dbReference type="GO" id="GO:0031072">
    <property type="term" value="F:heat shock protein binding"/>
    <property type="evidence" value="ECO:0007669"/>
    <property type="project" value="InterPro"/>
</dbReference>
<sequence length="414" mass="44441">MMTRAVRAGHPGTTLTRGTTTRLTSKGKNDVNVMSLTSSRRRQRCSVVTHAARDYYEVLGVSRAADGKELKRAYRQLARKYHPDVNKAADAEEKFKEISNAYEVLSDDQKKAIYDRYGEAGLKGGMGGMGGMGGDPFSNPFDLFESFFGGGGGMGGMGGMGGGQRQNRNRPTQGDDERFDLEIDFLEAVFGVEKELDTMRLENCDKCSGSGVKAGTKPTTCGTCGGQGQVVATVRTPLGNFQQVTGCQACGGTGQSATPCPSCGGDGRVRRSKKIQLRVPPGVDKGSRLRVRGEGNAGRRGGPSGDLYVFINVRDDPELKRFENVNISSNVTIPYTRAILGCTVKVRTVDGSVDLKIPQGVQPGSTLLMAKRGVPRLGNDSIRGDHYVTVKVTIPSKVSNEERALIEQLDANVK</sequence>
<keyword evidence="3" id="KW-0934">Plastid</keyword>
<comment type="similarity">
    <text evidence="10">Belongs to the DnaJ family.</text>
</comment>
<evidence type="ECO:0000256" key="4">
    <source>
        <dbReference type="ARBA" id="ARBA00022723"/>
    </source>
</evidence>
<dbReference type="GO" id="GO:0005524">
    <property type="term" value="F:ATP binding"/>
    <property type="evidence" value="ECO:0007669"/>
    <property type="project" value="InterPro"/>
</dbReference>
<dbReference type="InterPro" id="IPR012724">
    <property type="entry name" value="DnaJ"/>
</dbReference>
<protein>
    <recommendedName>
        <fullName evidence="16">J domain-containing protein</fullName>
    </recommendedName>
</protein>
<dbReference type="InterPro" id="IPR018253">
    <property type="entry name" value="DnaJ_domain_CS"/>
</dbReference>
<dbReference type="CDD" id="cd10747">
    <property type="entry name" value="DnaJ_C"/>
    <property type="match status" value="1"/>
</dbReference>
<dbReference type="PROSITE" id="PS00636">
    <property type="entry name" value="DNAJ_1"/>
    <property type="match status" value="1"/>
</dbReference>
<dbReference type="PRINTS" id="PR00625">
    <property type="entry name" value="JDOMAIN"/>
</dbReference>
<feature type="zinc finger region" description="CR-type" evidence="11">
    <location>
        <begin position="191"/>
        <end position="272"/>
    </location>
</feature>
<organism evidence="15">
    <name type="scientific">Ostreococcus mediterraneus</name>
    <dbReference type="NCBI Taxonomy" id="1486918"/>
    <lineage>
        <taxon>Eukaryota</taxon>
        <taxon>Viridiplantae</taxon>
        <taxon>Chlorophyta</taxon>
        <taxon>Mamiellophyceae</taxon>
        <taxon>Mamiellales</taxon>
        <taxon>Bathycoccaceae</taxon>
        <taxon>Ostreococcus</taxon>
    </lineage>
</organism>
<dbReference type="FunFam" id="2.60.260.20:FF:000005">
    <property type="entry name" value="Chaperone protein dnaJ 1, mitochondrial"/>
    <property type="match status" value="1"/>
</dbReference>
<evidence type="ECO:0000256" key="3">
    <source>
        <dbReference type="ARBA" id="ARBA00022640"/>
    </source>
</evidence>
<evidence type="ECO:0008006" key="16">
    <source>
        <dbReference type="Google" id="ProtNLM"/>
    </source>
</evidence>
<name>A0A6U0F3J9_9CHLO</name>
<dbReference type="InterPro" id="IPR036410">
    <property type="entry name" value="HSP_DnaJ_Cys-rich_dom_sf"/>
</dbReference>
<dbReference type="PROSITE" id="PS50076">
    <property type="entry name" value="DNAJ_2"/>
    <property type="match status" value="1"/>
</dbReference>
<dbReference type="Pfam" id="PF00226">
    <property type="entry name" value="DnaJ"/>
    <property type="match status" value="1"/>
</dbReference>
<feature type="domain" description="CR-type" evidence="14">
    <location>
        <begin position="191"/>
        <end position="272"/>
    </location>
</feature>
<dbReference type="PROSITE" id="PS51188">
    <property type="entry name" value="ZF_CR"/>
    <property type="match status" value="1"/>
</dbReference>
<dbReference type="GO" id="GO:0008270">
    <property type="term" value="F:zinc ion binding"/>
    <property type="evidence" value="ECO:0007669"/>
    <property type="project" value="UniProtKB-KW"/>
</dbReference>
<reference evidence="15" key="1">
    <citation type="submission" date="2021-01" db="EMBL/GenBank/DDBJ databases">
        <authorList>
            <person name="Corre E."/>
            <person name="Pelletier E."/>
            <person name="Niang G."/>
            <person name="Scheremetjew M."/>
            <person name="Finn R."/>
            <person name="Kale V."/>
            <person name="Holt S."/>
            <person name="Cochrane G."/>
            <person name="Meng A."/>
            <person name="Brown T."/>
            <person name="Cohen L."/>
        </authorList>
    </citation>
    <scope>NUCLEOTIDE SEQUENCE</scope>
    <source>
        <strain evidence="15">Clade-D-RCC2572</strain>
    </source>
</reference>